<organism evidence="1 2">
    <name type="scientific">Cytospora mali</name>
    <name type="common">Apple Valsa canker fungus</name>
    <name type="synonym">Valsa mali</name>
    <dbReference type="NCBI Taxonomy" id="578113"/>
    <lineage>
        <taxon>Eukaryota</taxon>
        <taxon>Fungi</taxon>
        <taxon>Dikarya</taxon>
        <taxon>Ascomycota</taxon>
        <taxon>Pezizomycotina</taxon>
        <taxon>Sordariomycetes</taxon>
        <taxon>Sordariomycetidae</taxon>
        <taxon>Diaporthales</taxon>
        <taxon>Cytosporaceae</taxon>
        <taxon>Cytospora</taxon>
    </lineage>
</organism>
<sequence length="441" mass="46845">MEKSEHIHTDGVSPGVCMRPGVVAHALQVVVDVVFTVETETRVDVDFEADTEAEMVCVPLGDSPAIAVTVDILTLVEVSRVVSVQVSVDDVVVTVVSVEMQLVSTVMDNVMEVPEAADPVINVELALPDIAASDDNVTPTPVPVDETSVLEVLARYGAENEPAGPAAETLKAVDDIVPVGPETEVPLANGNGIGLPLAESTVAKDVLVDKERYVLVITDMTGTVPMLTTKVEFVPFEGGNDFELASIEAAAAVPVGPDTEVALDNEKGTEADAVRVLVFLVLKGVPVELMADRVRDSPEVVRLPTGSDMFVVVYGTEVVSCGIVASAVALVEFPDGRGDNARLRLDPVIREERLLVTKGTVGAETEVVRKGAVREAEMAAEALVENVLIKVKLVENAAGLVRTTFVEVEVVVLMATIVLTETKVLVLFLSAEDVWRRLDDL</sequence>
<gene>
    <name evidence="1" type="ORF">VP1G_08466</name>
</gene>
<keyword evidence="2" id="KW-1185">Reference proteome</keyword>
<evidence type="ECO:0000313" key="2">
    <source>
        <dbReference type="Proteomes" id="UP000078576"/>
    </source>
</evidence>
<reference evidence="2" key="1">
    <citation type="submission" date="2014-12" db="EMBL/GenBank/DDBJ databases">
        <title>Genome Sequence of Valsa Canker Pathogens Uncovers a Specific Adaption of Colonization on Woody Bark.</title>
        <authorList>
            <person name="Yin Z."/>
            <person name="Liu H."/>
            <person name="Gao X."/>
            <person name="Li Z."/>
            <person name="Song N."/>
            <person name="Ke X."/>
            <person name="Dai Q."/>
            <person name="Wu Y."/>
            <person name="Sun Y."/>
            <person name="Xu J.-R."/>
            <person name="Kang Z.K."/>
            <person name="Wang L."/>
            <person name="Huang L."/>
        </authorList>
    </citation>
    <scope>NUCLEOTIDE SEQUENCE [LARGE SCALE GENOMIC DNA]</scope>
    <source>
        <strain evidence="2">SXYL134</strain>
    </source>
</reference>
<dbReference type="Proteomes" id="UP000078576">
    <property type="component" value="Unassembled WGS sequence"/>
</dbReference>
<protein>
    <submittedName>
        <fullName evidence="1">Uncharacterized protein</fullName>
    </submittedName>
</protein>
<name>A0A194VBL9_CYTMA</name>
<proteinExistence type="predicted"/>
<dbReference type="EMBL" id="KN714772">
    <property type="protein sequence ID" value="KUI61279.1"/>
    <property type="molecule type" value="Genomic_DNA"/>
</dbReference>
<evidence type="ECO:0000313" key="1">
    <source>
        <dbReference type="EMBL" id="KUI61279.1"/>
    </source>
</evidence>
<accession>A0A194VBL9</accession>
<dbReference type="AlphaFoldDB" id="A0A194VBL9"/>